<feature type="transmembrane region" description="Helical" evidence="1">
    <location>
        <begin position="193"/>
        <end position="209"/>
    </location>
</feature>
<dbReference type="Pfam" id="PF03703">
    <property type="entry name" value="bPH_2"/>
    <property type="match status" value="3"/>
</dbReference>
<comment type="caution">
    <text evidence="3">The sequence shown here is derived from an EMBL/GenBank/DDBJ whole genome shotgun (WGS) entry which is preliminary data.</text>
</comment>
<evidence type="ECO:0000259" key="2">
    <source>
        <dbReference type="Pfam" id="PF03703"/>
    </source>
</evidence>
<dbReference type="PANTHER" id="PTHR34473">
    <property type="entry name" value="UPF0699 TRANSMEMBRANE PROTEIN YDBS"/>
    <property type="match status" value="1"/>
</dbReference>
<feature type="domain" description="YdbS-like PH" evidence="2">
    <location>
        <begin position="69"/>
        <end position="146"/>
    </location>
</feature>
<reference evidence="3 4" key="1">
    <citation type="submission" date="2024-04" db="EMBL/GenBank/DDBJ databases">
        <title>draft genome sequnece of Flavobacterium buctense JCM 30750.</title>
        <authorList>
            <person name="Kim D.-U."/>
        </authorList>
    </citation>
    <scope>NUCLEOTIDE SEQUENCE [LARGE SCALE GENOMIC DNA]</scope>
    <source>
        <strain evidence="3 4">JCM 30750</strain>
    </source>
</reference>
<name>A0ABU9E0R4_9FLAO</name>
<dbReference type="Proteomes" id="UP001491349">
    <property type="component" value="Unassembled WGS sequence"/>
</dbReference>
<evidence type="ECO:0000313" key="3">
    <source>
        <dbReference type="EMBL" id="MEK8179600.1"/>
    </source>
</evidence>
<keyword evidence="1" id="KW-1133">Transmembrane helix</keyword>
<dbReference type="EMBL" id="JBBPCB010000002">
    <property type="protein sequence ID" value="MEK8179600.1"/>
    <property type="molecule type" value="Genomic_DNA"/>
</dbReference>
<feature type="transmembrane region" description="Helical" evidence="1">
    <location>
        <begin position="47"/>
        <end position="67"/>
    </location>
</feature>
<dbReference type="InterPro" id="IPR005182">
    <property type="entry name" value="YdbS-like_PH"/>
</dbReference>
<feature type="transmembrane region" description="Helical" evidence="1">
    <location>
        <begin position="394"/>
        <end position="412"/>
    </location>
</feature>
<dbReference type="RefSeq" id="WP_187660084.1">
    <property type="nucleotide sequence ID" value="NZ_JACTAB010000003.1"/>
</dbReference>
<accession>A0ABU9E0R4</accession>
<evidence type="ECO:0000313" key="4">
    <source>
        <dbReference type="Proteomes" id="UP001491349"/>
    </source>
</evidence>
<dbReference type="PIRSF" id="PIRSF026631">
    <property type="entry name" value="UCP026631"/>
    <property type="match status" value="1"/>
</dbReference>
<dbReference type="PANTHER" id="PTHR34473:SF2">
    <property type="entry name" value="UPF0699 TRANSMEMBRANE PROTEIN YDBT"/>
    <property type="match status" value="1"/>
</dbReference>
<organism evidence="3 4">
    <name type="scientific">Flavobacterium buctense</name>
    <dbReference type="NCBI Taxonomy" id="1648146"/>
    <lineage>
        <taxon>Bacteria</taxon>
        <taxon>Pseudomonadati</taxon>
        <taxon>Bacteroidota</taxon>
        <taxon>Flavobacteriia</taxon>
        <taxon>Flavobacteriales</taxon>
        <taxon>Flavobacteriaceae</taxon>
        <taxon>Flavobacterium</taxon>
    </lineage>
</organism>
<keyword evidence="1" id="KW-0472">Membrane</keyword>
<proteinExistence type="predicted"/>
<sequence>MESNFNQPQRQSLVGILVIFLEMIFQLLKAMWPIIVITLLKANSLSVLIGSLTLLAVAVYFGVYSFLKYRNFTFYIDEENEEFIISDGIINKTKTTIQLHKIQQVNIKQNLIQRLIGVYALDVDTAGSDKKEGNIKAISHDLALALKSKLLENEGKKVAVSEEEIAAEKPEYQAIPFLKVNLGSLLKIGITSNYVKSVGLILTFFFTIYENLHQAGAEDVISTEKLEGFVDNNSVWYSGLLFVLIMFSVVFLINIGRTVIKFFDYTVTKQKGSLMLTYGLINTQSTILKPEKVQIVKVSRNYLQKKLNVLEIKIRQAISDEKKDNKSLIEVPGCNAFERDEILRLLFKQVPEKGVMMKPNFRKLIFSIFLIIVLPLTVYFLFGKYVEPRVFEYANVAVFFAIFMLVLLFFGFRNYRLFVNDNHIIKQSGAWDVDHEIIEIGKIQAITTSQLFWHKSLNIGSLTMHTAGGNITFHLGKFDKINEYVNLWLYEIETSNSNWM</sequence>
<feature type="transmembrane region" description="Helical" evidence="1">
    <location>
        <begin position="364"/>
        <end position="382"/>
    </location>
</feature>
<keyword evidence="1" id="KW-0812">Transmembrane</keyword>
<feature type="domain" description="YdbS-like PH" evidence="2">
    <location>
        <begin position="413"/>
        <end position="472"/>
    </location>
</feature>
<feature type="domain" description="YdbS-like PH" evidence="2">
    <location>
        <begin position="262"/>
        <end position="321"/>
    </location>
</feature>
<evidence type="ECO:0000256" key="1">
    <source>
        <dbReference type="SAM" id="Phobius"/>
    </source>
</evidence>
<feature type="transmembrane region" description="Helical" evidence="1">
    <location>
        <begin position="235"/>
        <end position="255"/>
    </location>
</feature>
<keyword evidence="4" id="KW-1185">Reference proteome</keyword>
<protein>
    <submittedName>
        <fullName evidence="3">PH domain-containing protein</fullName>
    </submittedName>
</protein>
<dbReference type="InterPro" id="IPR014529">
    <property type="entry name" value="UCP026631"/>
</dbReference>
<gene>
    <name evidence="3" type="ORF">WMW71_04530</name>
</gene>
<feature type="transmembrane region" description="Helical" evidence="1">
    <location>
        <begin position="12"/>
        <end position="35"/>
    </location>
</feature>